<dbReference type="InterPro" id="IPR046427">
    <property type="entry name" value="Legumain_prodom_sf"/>
</dbReference>
<evidence type="ECO:0000313" key="12">
    <source>
        <dbReference type="Proteomes" id="UP000759131"/>
    </source>
</evidence>
<feature type="non-terminal residue" evidence="11">
    <location>
        <position position="916"/>
    </location>
</feature>
<dbReference type="Pfam" id="PF01650">
    <property type="entry name" value="Peptidase_C13"/>
    <property type="match status" value="2"/>
</dbReference>
<evidence type="ECO:0000256" key="2">
    <source>
        <dbReference type="ARBA" id="ARBA00009941"/>
    </source>
</evidence>
<evidence type="ECO:0000256" key="7">
    <source>
        <dbReference type="ARBA" id="ARBA00022807"/>
    </source>
</evidence>
<evidence type="ECO:0000256" key="4">
    <source>
        <dbReference type="ARBA" id="ARBA00022670"/>
    </source>
</evidence>
<dbReference type="EMBL" id="OC855496">
    <property type="protein sequence ID" value="CAD7622089.1"/>
    <property type="molecule type" value="Genomic_DNA"/>
</dbReference>
<proteinExistence type="inferred from homology"/>
<dbReference type="InterPro" id="IPR001096">
    <property type="entry name" value="Peptidase_C13"/>
</dbReference>
<dbReference type="Gene3D" id="3.40.50.1460">
    <property type="match status" value="2"/>
</dbReference>
<feature type="active site" description="Nucleophile" evidence="8">
    <location>
        <position position="652"/>
    </location>
</feature>
<keyword evidence="5 9" id="KW-0732">Signal</keyword>
<evidence type="ECO:0000313" key="11">
    <source>
        <dbReference type="EMBL" id="CAD7622089.1"/>
    </source>
</evidence>
<dbReference type="GO" id="GO:0006624">
    <property type="term" value="P:vacuolar protein processing"/>
    <property type="evidence" value="ECO:0007669"/>
    <property type="project" value="TreeGrafter"/>
</dbReference>
<dbReference type="CDD" id="cd21115">
    <property type="entry name" value="legumain_C"/>
    <property type="match status" value="2"/>
</dbReference>
<dbReference type="GO" id="GO:0005773">
    <property type="term" value="C:vacuole"/>
    <property type="evidence" value="ECO:0007669"/>
    <property type="project" value="GOC"/>
</dbReference>
<dbReference type="EMBL" id="CAJPIZ010000921">
    <property type="protein sequence ID" value="CAG2102519.1"/>
    <property type="molecule type" value="Genomic_DNA"/>
</dbReference>
<evidence type="ECO:0000256" key="8">
    <source>
        <dbReference type="PIRSR" id="PIRSR019663-1"/>
    </source>
</evidence>
<feature type="domain" description="Legumain prodomain" evidence="10">
    <location>
        <begin position="348"/>
        <end position="440"/>
    </location>
</feature>
<feature type="signal peptide" evidence="9">
    <location>
        <begin position="1"/>
        <end position="22"/>
    </location>
</feature>
<dbReference type="PIRSF" id="PIRSF500139">
    <property type="entry name" value="AE"/>
    <property type="match status" value="1"/>
</dbReference>
<keyword evidence="7" id="KW-0788">Thiol protease</keyword>
<comment type="similarity">
    <text evidence="2">Belongs to the peptidase C13 family.</text>
</comment>
<keyword evidence="6" id="KW-0378">Hydrolase</keyword>
<feature type="chain" id="PRO_5035680640" description="legumain" evidence="9">
    <location>
        <begin position="23"/>
        <end position="916"/>
    </location>
</feature>
<evidence type="ECO:0000256" key="1">
    <source>
        <dbReference type="ARBA" id="ARBA00000810"/>
    </source>
</evidence>
<dbReference type="PIRSF" id="PIRSF019663">
    <property type="entry name" value="Legumain"/>
    <property type="match status" value="1"/>
</dbReference>
<dbReference type="OrthoDB" id="192611at2759"/>
<evidence type="ECO:0000256" key="3">
    <source>
        <dbReference type="ARBA" id="ARBA00012628"/>
    </source>
</evidence>
<gene>
    <name evidence="11" type="ORF">OSB1V03_LOCUS2558</name>
</gene>
<dbReference type="PANTHER" id="PTHR12000">
    <property type="entry name" value="HEMOGLOBINASE FAMILY MEMBER"/>
    <property type="match status" value="1"/>
</dbReference>
<evidence type="ECO:0000256" key="6">
    <source>
        <dbReference type="ARBA" id="ARBA00022801"/>
    </source>
</evidence>
<dbReference type="PRINTS" id="PR00776">
    <property type="entry name" value="HEMOGLOBNASE"/>
</dbReference>
<dbReference type="InterPro" id="IPR048501">
    <property type="entry name" value="Legum_prodom"/>
</dbReference>
<evidence type="ECO:0000256" key="9">
    <source>
        <dbReference type="SAM" id="SignalP"/>
    </source>
</evidence>
<dbReference type="Pfam" id="PF20985">
    <property type="entry name" value="Legum_prodom"/>
    <property type="match status" value="2"/>
</dbReference>
<reference evidence="11" key="1">
    <citation type="submission" date="2020-11" db="EMBL/GenBank/DDBJ databases">
        <authorList>
            <person name="Tran Van P."/>
        </authorList>
    </citation>
    <scope>NUCLEOTIDE SEQUENCE</scope>
</reference>
<comment type="catalytic activity">
    <reaction evidence="1">
        <text>Hydrolysis of proteins and small molecule substrates at -Asn-|-Xaa- bonds.</text>
        <dbReference type="EC" id="3.4.22.34"/>
    </reaction>
</comment>
<dbReference type="Gene3D" id="1.10.132.130">
    <property type="match status" value="2"/>
</dbReference>
<name>A0A7R9PVB9_9ACAR</name>
<sequence length="916" mass="103480">FIMLGMKIIAVLSVLYIAVCNGLPFADQLAANDVDNSHKWVVLCAGSSGWSNYGDQAIVYRAYHQFRALGIPESNIIVMHYDDIANNERNPTPGKVVNEIDGPDVYKGVPKDYTGEEVTPKNFLGVIQGDEKLAAQGKKVVKSGPNDHVFLYFGDHDLVCFATGYLYAKDLNAALKSMNDNKRFSKLTMYIDTCDSGSMFHNHLADNINVYATTSSNYNELSYFYTYSPLYKTYISSFFANNWLDDDRTSDLTKETFGQQFQYFASKSELNISGSHYYVHSQQYGDLSVTKLTVSEFLGNKPKVDVNRNDKLVQNSDAVNKWDVSLDLLQRRVTEAKNINEKNGLMKELEELYAGRQSVDKHMTDYVNSIQHLLTVDSNAILNTKQELNNRQCYRQLVDTYHQNCFNLNQNTYVLRKLSVFVNVCEDLNDTTDMTKVIDQLIQSCQHKNNENANNIMIKYKAKKYTAVLKIALLLSVLYIAVCNGLPTASNGQKWVVLCAGSRGWGNYGDQAIVYRAYHLFKAYGIPESNLIVMHYDDIANNSQNPTPGIVVNDIGGPDVYKGVPKDYTGKDVNPQTFLKVLQGDAELAAAGKKVVKSGPNDHVFVYFGDHGSTDLVAFPSSYLYAKDLNAVLVKLNEEKKFAQLTIYLDTCDSGSMFRNHLPANVNVYASTSSDYDELSWFYIYDEKYKTYISSFFADNWLDNEAQSDINTETLQQQYQYLKDHHTVQNPHSNTTHEIHAQQYGDLNVAKTKVAEFLGLKPKNADRFVPHLGSNTDAVNKYDVSIDLLQRLIASAQDINEKNSLIVELEGLYAGRKYVDKHINNYVNSIQHLLTVDSNAILNTKQELNNGECYRKFVDTFHENCFNLGENSYVLRKMHVFANICASISEVQVNNAIENLVESCQQYSAKTFEAIV</sequence>
<feature type="domain" description="Legumain prodomain" evidence="10">
    <location>
        <begin position="821"/>
        <end position="898"/>
    </location>
</feature>
<keyword evidence="4" id="KW-0645">Protease</keyword>
<dbReference type="PANTHER" id="PTHR12000:SF42">
    <property type="entry name" value="LEGUMAIN"/>
    <property type="match status" value="1"/>
</dbReference>
<dbReference type="AlphaFoldDB" id="A0A7R9PVB9"/>
<dbReference type="GO" id="GO:0004197">
    <property type="term" value="F:cysteine-type endopeptidase activity"/>
    <property type="evidence" value="ECO:0007669"/>
    <property type="project" value="UniProtKB-EC"/>
</dbReference>
<dbReference type="GO" id="GO:0051603">
    <property type="term" value="P:proteolysis involved in protein catabolic process"/>
    <property type="evidence" value="ECO:0007669"/>
    <property type="project" value="InterPro"/>
</dbReference>
<dbReference type="Proteomes" id="UP000759131">
    <property type="component" value="Unassembled WGS sequence"/>
</dbReference>
<keyword evidence="12" id="KW-1185">Reference proteome</keyword>
<evidence type="ECO:0000259" key="10">
    <source>
        <dbReference type="Pfam" id="PF20985"/>
    </source>
</evidence>
<organism evidence="11">
    <name type="scientific">Medioppia subpectinata</name>
    <dbReference type="NCBI Taxonomy" id="1979941"/>
    <lineage>
        <taxon>Eukaryota</taxon>
        <taxon>Metazoa</taxon>
        <taxon>Ecdysozoa</taxon>
        <taxon>Arthropoda</taxon>
        <taxon>Chelicerata</taxon>
        <taxon>Arachnida</taxon>
        <taxon>Acari</taxon>
        <taxon>Acariformes</taxon>
        <taxon>Sarcoptiformes</taxon>
        <taxon>Oribatida</taxon>
        <taxon>Brachypylina</taxon>
        <taxon>Oppioidea</taxon>
        <taxon>Oppiidae</taxon>
        <taxon>Medioppia</taxon>
    </lineage>
</organism>
<protein>
    <recommendedName>
        <fullName evidence="3">legumain</fullName>
        <ecNumber evidence="3">3.4.22.34</ecNumber>
    </recommendedName>
</protein>
<accession>A0A7R9PVB9</accession>
<dbReference type="InterPro" id="IPR043577">
    <property type="entry name" value="AE"/>
</dbReference>
<dbReference type="FunFam" id="3.40.50.1460:FF:000006">
    <property type="entry name" value="Legumain"/>
    <property type="match status" value="1"/>
</dbReference>
<dbReference type="EC" id="3.4.22.34" evidence="3"/>
<evidence type="ECO:0000256" key="5">
    <source>
        <dbReference type="ARBA" id="ARBA00022729"/>
    </source>
</evidence>
<feature type="active site" evidence="8">
    <location>
        <position position="611"/>
    </location>
</feature>